<dbReference type="AlphaFoldDB" id="A0A6I4W0N9"/>
<keyword evidence="2" id="KW-1133">Transmembrane helix</keyword>
<comment type="caution">
    <text evidence="3">The sequence shown here is derived from an EMBL/GenBank/DDBJ whole genome shotgun (WGS) entry which is preliminary data.</text>
</comment>
<proteinExistence type="predicted"/>
<dbReference type="Proteomes" id="UP000430692">
    <property type="component" value="Unassembled WGS sequence"/>
</dbReference>
<sequence>MARKNKSGEKIKLTLRQKIWRVIKWILIATVTLSAIAFALCLFLASQQSEDDIEPKKPAKQYMVEEKETWYDADMPAPTQETGDEKGEEVKVDPNPNVWK</sequence>
<dbReference type="RefSeq" id="WP_160802898.1">
    <property type="nucleotide sequence ID" value="NZ_WUUL01000015.1"/>
</dbReference>
<evidence type="ECO:0000256" key="1">
    <source>
        <dbReference type="SAM" id="MobiDB-lite"/>
    </source>
</evidence>
<feature type="transmembrane region" description="Helical" evidence="2">
    <location>
        <begin position="21"/>
        <end position="45"/>
    </location>
</feature>
<feature type="compositionally biased region" description="Basic and acidic residues" evidence="1">
    <location>
        <begin position="83"/>
        <end position="92"/>
    </location>
</feature>
<gene>
    <name evidence="3" type="ORF">GSM42_17835</name>
</gene>
<keyword evidence="2" id="KW-0472">Membrane</keyword>
<accession>A0A6I4W0N9</accession>
<organism evidence="3 4">
    <name type="scientific">Shimazuella alba</name>
    <dbReference type="NCBI Taxonomy" id="2690964"/>
    <lineage>
        <taxon>Bacteria</taxon>
        <taxon>Bacillati</taxon>
        <taxon>Bacillota</taxon>
        <taxon>Bacilli</taxon>
        <taxon>Bacillales</taxon>
        <taxon>Thermoactinomycetaceae</taxon>
        <taxon>Shimazuella</taxon>
    </lineage>
</organism>
<dbReference type="EMBL" id="WUUL01000015">
    <property type="protein sequence ID" value="MXQ55546.1"/>
    <property type="molecule type" value="Genomic_DNA"/>
</dbReference>
<name>A0A6I4W0N9_9BACL</name>
<keyword evidence="4" id="KW-1185">Reference proteome</keyword>
<evidence type="ECO:0000313" key="3">
    <source>
        <dbReference type="EMBL" id="MXQ55546.1"/>
    </source>
</evidence>
<reference evidence="3 4" key="1">
    <citation type="submission" date="2019-12" db="EMBL/GenBank/DDBJ databases">
        <title>Whole-genome analyses of novel actinobacteria.</title>
        <authorList>
            <person name="Sahin N."/>
            <person name="Saygin H."/>
        </authorList>
    </citation>
    <scope>NUCLEOTIDE SEQUENCE [LARGE SCALE GENOMIC DNA]</scope>
    <source>
        <strain evidence="3 4">KC615</strain>
    </source>
</reference>
<protein>
    <submittedName>
        <fullName evidence="3">Uncharacterized protein</fullName>
    </submittedName>
</protein>
<evidence type="ECO:0000256" key="2">
    <source>
        <dbReference type="SAM" id="Phobius"/>
    </source>
</evidence>
<evidence type="ECO:0000313" key="4">
    <source>
        <dbReference type="Proteomes" id="UP000430692"/>
    </source>
</evidence>
<keyword evidence="2" id="KW-0812">Transmembrane</keyword>
<feature type="region of interest" description="Disordered" evidence="1">
    <location>
        <begin position="71"/>
        <end position="100"/>
    </location>
</feature>